<keyword evidence="3" id="KW-0238">DNA-binding</keyword>
<dbReference type="SUPFAM" id="SSF57701">
    <property type="entry name" value="Zn2/Cys6 DNA-binding domain"/>
    <property type="match status" value="1"/>
</dbReference>
<sequence>MAARKRPWSEAELASNTEPRPPPPPGEPGHNPSNKTGRNGRTIYQSPESNTSPDTPPGREKDHDINLFGFTSRKSTACPACRKQKTKCIMVNETPPCKRCSERGLPCSPNRTMHDLMKDQARWNTQMAQQVARLQKALNDTRAAISLGPIITTKGFDTTDEEAAAAATDPEPSEGGLDSVDANDAPDTLASAPIKSLYEVTKPGDAQAHEGSKLQFSGLVIEPDFISRGVVTFEEADQLAKSYLGRLDHFFYDFVLRQYANIHEIRQTSTLLAVTLCTIASLHDPLGTEVYEKLSRELRNVASSLMFRHRLGMEDIKALCMGSYWLGDMTWILSALVSRKAIAMHYHTSHLNQPATDKEGFYRSQMWLLIYLANEQISLLRGAPPASVDREFVNWETHLASPYAGEVDKRLVSHIDLLMLLSRVRQVYGVDTMKAIPQHMISQLRDFLSQLDQWNHTWTGKLARNKWLGNFPSEAVKLHGRFAKFFVCSLAFRGLSINPSSSTRPLPPSLTSSSLPSATTPSVAPTTLLPDLQDIAASAIATALSILQQLIESDELRACLVGVPHYFHTMFAFAAVFLLKVATRYRAHVDVDPTLVFKTSRQVLDVFSHCPCARQHLVHRIASGLKEMIERCEVLLAQDFQGGSVVNDQDAGDSNINHSAAGGIAKHMHDYQHNHTYEHSHSNGQNHTNGAILAPYNNTQDFGSQSNELMQWFDLENFDFLSMSPPSWETSFDF</sequence>
<evidence type="ECO:0000313" key="8">
    <source>
        <dbReference type="EMBL" id="PGG99004.1"/>
    </source>
</evidence>
<keyword evidence="5" id="KW-0539">Nucleus</keyword>
<feature type="region of interest" description="Disordered" evidence="6">
    <location>
        <begin position="500"/>
        <end position="522"/>
    </location>
</feature>
<dbReference type="PANTHER" id="PTHR31845">
    <property type="entry name" value="FINGER DOMAIN PROTEIN, PUTATIVE-RELATED"/>
    <property type="match status" value="1"/>
</dbReference>
<evidence type="ECO:0000256" key="4">
    <source>
        <dbReference type="ARBA" id="ARBA00023163"/>
    </source>
</evidence>
<evidence type="ECO:0000256" key="1">
    <source>
        <dbReference type="ARBA" id="ARBA00004123"/>
    </source>
</evidence>
<dbReference type="GO" id="GO:0000976">
    <property type="term" value="F:transcription cis-regulatory region binding"/>
    <property type="evidence" value="ECO:0007669"/>
    <property type="project" value="TreeGrafter"/>
</dbReference>
<accession>A0A2B7WQT0</accession>
<dbReference type="GO" id="GO:0008270">
    <property type="term" value="F:zinc ion binding"/>
    <property type="evidence" value="ECO:0007669"/>
    <property type="project" value="InterPro"/>
</dbReference>
<dbReference type="Proteomes" id="UP000224080">
    <property type="component" value="Unassembled WGS sequence"/>
</dbReference>
<gene>
    <name evidence="8" type="ORF">GX51_06502</name>
</gene>
<dbReference type="CDD" id="cd12148">
    <property type="entry name" value="fungal_TF_MHR"/>
    <property type="match status" value="1"/>
</dbReference>
<dbReference type="OrthoDB" id="1925334at2759"/>
<feature type="region of interest" description="Disordered" evidence="6">
    <location>
        <begin position="160"/>
        <end position="185"/>
    </location>
</feature>
<dbReference type="InterPro" id="IPR036864">
    <property type="entry name" value="Zn2-C6_fun-type_DNA-bd_sf"/>
</dbReference>
<dbReference type="InterPro" id="IPR051089">
    <property type="entry name" value="prtT"/>
</dbReference>
<keyword evidence="2" id="KW-0805">Transcription regulation</keyword>
<reference evidence="8 9" key="1">
    <citation type="submission" date="2017-10" db="EMBL/GenBank/DDBJ databases">
        <title>Comparative genomics in systemic dimorphic fungi from Ajellomycetaceae.</title>
        <authorList>
            <person name="Munoz J.F."/>
            <person name="Mcewen J.G."/>
            <person name="Clay O.K."/>
            <person name="Cuomo C.A."/>
        </authorList>
    </citation>
    <scope>NUCLEOTIDE SEQUENCE [LARGE SCALE GENOMIC DNA]</scope>
    <source>
        <strain evidence="8 9">UAMH130</strain>
    </source>
</reference>
<comment type="subcellular location">
    <subcellularLocation>
        <location evidence="1">Nucleus</location>
    </subcellularLocation>
</comment>
<feature type="compositionally biased region" description="Polar residues" evidence="6">
    <location>
        <begin position="31"/>
        <end position="53"/>
    </location>
</feature>
<dbReference type="PROSITE" id="PS50048">
    <property type="entry name" value="ZN2_CY6_FUNGAL_2"/>
    <property type="match status" value="1"/>
</dbReference>
<keyword evidence="9" id="KW-1185">Reference proteome</keyword>
<evidence type="ECO:0000256" key="5">
    <source>
        <dbReference type="ARBA" id="ARBA00023242"/>
    </source>
</evidence>
<dbReference type="PANTHER" id="PTHR31845:SF17">
    <property type="entry name" value="ZN(II)2CYS6 TRANSCRIPTION FACTOR (EUROFUNG)"/>
    <property type="match status" value="1"/>
</dbReference>
<dbReference type="InterPro" id="IPR001138">
    <property type="entry name" value="Zn2Cys6_DnaBD"/>
</dbReference>
<organism evidence="8 9">
    <name type="scientific">Blastomyces parvus</name>
    <dbReference type="NCBI Taxonomy" id="2060905"/>
    <lineage>
        <taxon>Eukaryota</taxon>
        <taxon>Fungi</taxon>
        <taxon>Dikarya</taxon>
        <taxon>Ascomycota</taxon>
        <taxon>Pezizomycotina</taxon>
        <taxon>Eurotiomycetes</taxon>
        <taxon>Eurotiomycetidae</taxon>
        <taxon>Onygenales</taxon>
        <taxon>Ajellomycetaceae</taxon>
        <taxon>Blastomyces</taxon>
    </lineage>
</organism>
<evidence type="ECO:0000259" key="7">
    <source>
        <dbReference type="PROSITE" id="PS50048"/>
    </source>
</evidence>
<evidence type="ECO:0000256" key="2">
    <source>
        <dbReference type="ARBA" id="ARBA00023015"/>
    </source>
</evidence>
<feature type="region of interest" description="Disordered" evidence="6">
    <location>
        <begin position="1"/>
        <end position="64"/>
    </location>
</feature>
<dbReference type="EMBL" id="PDNC01000108">
    <property type="protein sequence ID" value="PGG99004.1"/>
    <property type="molecule type" value="Genomic_DNA"/>
</dbReference>
<name>A0A2B7WQT0_9EURO</name>
<keyword evidence="4" id="KW-0804">Transcription</keyword>
<comment type="caution">
    <text evidence="8">The sequence shown here is derived from an EMBL/GenBank/DDBJ whole genome shotgun (WGS) entry which is preliminary data.</text>
</comment>
<dbReference type="CDD" id="cd00067">
    <property type="entry name" value="GAL4"/>
    <property type="match status" value="1"/>
</dbReference>
<evidence type="ECO:0000256" key="6">
    <source>
        <dbReference type="SAM" id="MobiDB-lite"/>
    </source>
</evidence>
<feature type="domain" description="Zn(2)-C6 fungal-type" evidence="7">
    <location>
        <begin position="77"/>
        <end position="108"/>
    </location>
</feature>
<evidence type="ECO:0000313" key="9">
    <source>
        <dbReference type="Proteomes" id="UP000224080"/>
    </source>
</evidence>
<evidence type="ECO:0000256" key="3">
    <source>
        <dbReference type="ARBA" id="ARBA00023125"/>
    </source>
</evidence>
<dbReference type="GO" id="GO:0000981">
    <property type="term" value="F:DNA-binding transcription factor activity, RNA polymerase II-specific"/>
    <property type="evidence" value="ECO:0007669"/>
    <property type="project" value="InterPro"/>
</dbReference>
<dbReference type="PROSITE" id="PS00463">
    <property type="entry name" value="ZN2_CY6_FUNGAL_1"/>
    <property type="match status" value="1"/>
</dbReference>
<dbReference type="AlphaFoldDB" id="A0A2B7WQT0"/>
<dbReference type="Pfam" id="PF00172">
    <property type="entry name" value="Zn_clus"/>
    <property type="match status" value="1"/>
</dbReference>
<dbReference type="GO" id="GO:0005634">
    <property type="term" value="C:nucleus"/>
    <property type="evidence" value="ECO:0007669"/>
    <property type="project" value="UniProtKB-SubCell"/>
</dbReference>
<protein>
    <recommendedName>
        <fullName evidence="7">Zn(2)-C6 fungal-type domain-containing protein</fullName>
    </recommendedName>
</protein>
<proteinExistence type="predicted"/>
<dbReference type="Gene3D" id="4.10.240.10">
    <property type="entry name" value="Zn(2)-C6 fungal-type DNA-binding domain"/>
    <property type="match status" value="1"/>
</dbReference>